<feature type="domain" description="AMP-binding enzyme C-terminal" evidence="4">
    <location>
        <begin position="466"/>
        <end position="551"/>
    </location>
</feature>
<comment type="similarity">
    <text evidence="1">Belongs to the ATP-dependent AMP-binding enzyme family.</text>
</comment>
<protein>
    <recommendedName>
        <fullName evidence="7">Acetyl-CoA synthetase-like protein</fullName>
    </recommendedName>
</protein>
<proteinExistence type="inferred from homology"/>
<dbReference type="PANTHER" id="PTHR24096:SF149">
    <property type="entry name" value="AMP-BINDING DOMAIN-CONTAINING PROTEIN-RELATED"/>
    <property type="match status" value="1"/>
</dbReference>
<dbReference type="PANTHER" id="PTHR24096">
    <property type="entry name" value="LONG-CHAIN-FATTY-ACID--COA LIGASE"/>
    <property type="match status" value="1"/>
</dbReference>
<organism evidence="5 6">
    <name type="scientific">Meripilus lineatus</name>
    <dbReference type="NCBI Taxonomy" id="2056292"/>
    <lineage>
        <taxon>Eukaryota</taxon>
        <taxon>Fungi</taxon>
        <taxon>Dikarya</taxon>
        <taxon>Basidiomycota</taxon>
        <taxon>Agaricomycotina</taxon>
        <taxon>Agaricomycetes</taxon>
        <taxon>Polyporales</taxon>
        <taxon>Meripilaceae</taxon>
        <taxon>Meripilus</taxon>
    </lineage>
</organism>
<dbReference type="EMBL" id="JANAWD010000196">
    <property type="protein sequence ID" value="KAJ3484238.1"/>
    <property type="molecule type" value="Genomic_DNA"/>
</dbReference>
<dbReference type="Pfam" id="PF00501">
    <property type="entry name" value="AMP-binding"/>
    <property type="match status" value="1"/>
</dbReference>
<dbReference type="InterPro" id="IPR045851">
    <property type="entry name" value="AMP-bd_C_sf"/>
</dbReference>
<keyword evidence="6" id="KW-1185">Reference proteome</keyword>
<dbReference type="Gene3D" id="3.40.50.980">
    <property type="match status" value="2"/>
</dbReference>
<dbReference type="InterPro" id="IPR000873">
    <property type="entry name" value="AMP-dep_synth/lig_dom"/>
</dbReference>
<dbReference type="GO" id="GO:0016405">
    <property type="term" value="F:CoA-ligase activity"/>
    <property type="evidence" value="ECO:0007669"/>
    <property type="project" value="TreeGrafter"/>
</dbReference>
<dbReference type="Gene3D" id="3.30.300.30">
    <property type="match status" value="1"/>
</dbReference>
<gene>
    <name evidence="5" type="ORF">NLI96_g5758</name>
</gene>
<evidence type="ECO:0000313" key="5">
    <source>
        <dbReference type="EMBL" id="KAJ3484238.1"/>
    </source>
</evidence>
<feature type="domain" description="AMP-dependent synthetase/ligase" evidence="3">
    <location>
        <begin position="72"/>
        <end position="416"/>
    </location>
</feature>
<reference evidence="5" key="1">
    <citation type="submission" date="2022-07" db="EMBL/GenBank/DDBJ databases">
        <title>Genome Sequence of Physisporinus lineatus.</title>
        <authorList>
            <person name="Buettner E."/>
        </authorList>
    </citation>
    <scope>NUCLEOTIDE SEQUENCE</scope>
    <source>
        <strain evidence="5">VT162</strain>
    </source>
</reference>
<evidence type="ECO:0000259" key="4">
    <source>
        <dbReference type="Pfam" id="PF13193"/>
    </source>
</evidence>
<dbReference type="AlphaFoldDB" id="A0AAD5YDK8"/>
<dbReference type="Proteomes" id="UP001212997">
    <property type="component" value="Unassembled WGS sequence"/>
</dbReference>
<comment type="caution">
    <text evidence="5">The sequence shown here is derived from an EMBL/GenBank/DDBJ whole genome shotgun (WGS) entry which is preliminary data.</text>
</comment>
<dbReference type="InterPro" id="IPR020845">
    <property type="entry name" value="AMP-binding_CS"/>
</dbReference>
<dbReference type="Gene3D" id="2.30.38.10">
    <property type="entry name" value="Luciferase, Domain 3"/>
    <property type="match status" value="1"/>
</dbReference>
<evidence type="ECO:0008006" key="7">
    <source>
        <dbReference type="Google" id="ProtNLM"/>
    </source>
</evidence>
<name>A0AAD5YDK8_9APHY</name>
<dbReference type="Pfam" id="PF13193">
    <property type="entry name" value="AMP-binding_C"/>
    <property type="match status" value="1"/>
</dbReference>
<accession>A0AAD5YDK8</accession>
<evidence type="ECO:0000259" key="3">
    <source>
        <dbReference type="Pfam" id="PF00501"/>
    </source>
</evidence>
<dbReference type="InterPro" id="IPR025110">
    <property type="entry name" value="AMP-bd_C"/>
</dbReference>
<dbReference type="PROSITE" id="PS00455">
    <property type="entry name" value="AMP_BINDING"/>
    <property type="match status" value="1"/>
</dbReference>
<evidence type="ECO:0000256" key="2">
    <source>
        <dbReference type="ARBA" id="ARBA00022598"/>
    </source>
</evidence>
<sequence>MYLKSLYPSVPSIPDQNYHHALFSNPQQANLPDYTLHIDGLNGRRRGRREFDERMRYGATVLAAPQDQGGLALDGQSGDIVGIYSTNCMDYIVLEHSLLMIATPFALISAYSTEGELLHALRTIKPSRLFVHASLWEQAVSASSHLGISLDRLHVLEGHVEGKKNFGDMLEYARRCRVPKIQARPANKDTLAYLVFSSGTSGLPKALMISHGNLWFTSMAMVIYTQEEMKTIKMPTTPPPPMVWLAALPFHHSYGLHMFCLRGFLYPTTYVILPRWDATQVLQVIPRYKINMFAVVPSVLHKLVHSDALEKTDLSSITNVLCGAAYLQPQLADKLKQYLKKTPQISEGYGLSEVTVSACLKPSPGVLGGLQPVPGSCGILLPGMEARILREDGSDADVDEPGEIWLRGGNVALGYYNNEDETKGTFVNGWLRTGDKVRADASGTLFFVERMKDTLKISGVQVSPTEIENVLLSQPDKLVTDVCVAGVPGVRSHDEKVPRAWVVLSEAGVRMGDATTVQRLDAWVKQNLSSYKWLRGGIEIVDEIPKLPTGKVLRRVLQKRHEKDARTKTKL</sequence>
<evidence type="ECO:0000256" key="1">
    <source>
        <dbReference type="ARBA" id="ARBA00006432"/>
    </source>
</evidence>
<dbReference type="SUPFAM" id="SSF56801">
    <property type="entry name" value="Acetyl-CoA synthetase-like"/>
    <property type="match status" value="1"/>
</dbReference>
<evidence type="ECO:0000313" key="6">
    <source>
        <dbReference type="Proteomes" id="UP001212997"/>
    </source>
</evidence>
<keyword evidence="2" id="KW-0436">Ligase</keyword>